<dbReference type="SUPFAM" id="SSF54427">
    <property type="entry name" value="NTF2-like"/>
    <property type="match status" value="1"/>
</dbReference>
<proteinExistence type="predicted"/>
<dbReference type="Proteomes" id="UP001183202">
    <property type="component" value="Unassembled WGS sequence"/>
</dbReference>
<feature type="region of interest" description="Disordered" evidence="1">
    <location>
        <begin position="51"/>
        <end position="83"/>
    </location>
</feature>
<comment type="caution">
    <text evidence="3">The sequence shown here is derived from an EMBL/GenBank/DDBJ whole genome shotgun (WGS) entry which is preliminary data.</text>
</comment>
<keyword evidence="4" id="KW-1185">Reference proteome</keyword>
<feature type="chain" id="PRO_5047297559" description="DUF4878 domain-containing protein" evidence="2">
    <location>
        <begin position="28"/>
        <end position="204"/>
    </location>
</feature>
<sequence length="204" mass="20165">MNRLRPAGSVARTGVAAALAAAGLALSGCGPTTTPPAPAPSLAATPSAAAATPSSSVAPSTPVSRAPVAPVTAPAPGNGSTADRAAAETVFRTYLRAVADGDFATACTLNAPETNQRLLDELARRGTPATSCEDAIAALYAGSGVAQGAASIADTLSVERVDVDGDAATVAWSVEVAGKRPVVTNALRRIDGQWRLLPTPDPAG</sequence>
<dbReference type="Gene3D" id="3.10.450.50">
    <property type="match status" value="1"/>
</dbReference>
<reference evidence="4" key="1">
    <citation type="submission" date="2023-07" db="EMBL/GenBank/DDBJ databases">
        <title>30 novel species of actinomycetes from the DSMZ collection.</title>
        <authorList>
            <person name="Nouioui I."/>
        </authorList>
    </citation>
    <scope>NUCLEOTIDE SEQUENCE [LARGE SCALE GENOMIC DNA]</scope>
    <source>
        <strain evidence="4">DSM 45834</strain>
    </source>
</reference>
<keyword evidence="2" id="KW-0732">Signal</keyword>
<accession>A0ABU2NCI4</accession>
<organism evidence="3 4">
    <name type="scientific">Pseudonocardia charpentierae</name>
    <dbReference type="NCBI Taxonomy" id="3075545"/>
    <lineage>
        <taxon>Bacteria</taxon>
        <taxon>Bacillati</taxon>
        <taxon>Actinomycetota</taxon>
        <taxon>Actinomycetes</taxon>
        <taxon>Pseudonocardiales</taxon>
        <taxon>Pseudonocardiaceae</taxon>
        <taxon>Pseudonocardia</taxon>
    </lineage>
</organism>
<evidence type="ECO:0000313" key="4">
    <source>
        <dbReference type="Proteomes" id="UP001183202"/>
    </source>
</evidence>
<feature type="compositionally biased region" description="Low complexity" evidence="1">
    <location>
        <begin position="51"/>
        <end position="76"/>
    </location>
</feature>
<gene>
    <name evidence="3" type="ORF">RM445_17345</name>
</gene>
<dbReference type="EMBL" id="JAVREJ010000012">
    <property type="protein sequence ID" value="MDT0351297.1"/>
    <property type="molecule type" value="Genomic_DNA"/>
</dbReference>
<protein>
    <recommendedName>
        <fullName evidence="5">DUF4878 domain-containing protein</fullName>
    </recommendedName>
</protein>
<feature type="signal peptide" evidence="2">
    <location>
        <begin position="1"/>
        <end position="27"/>
    </location>
</feature>
<dbReference type="PROSITE" id="PS51257">
    <property type="entry name" value="PROKAR_LIPOPROTEIN"/>
    <property type="match status" value="1"/>
</dbReference>
<evidence type="ECO:0000313" key="3">
    <source>
        <dbReference type="EMBL" id="MDT0351297.1"/>
    </source>
</evidence>
<dbReference type="InterPro" id="IPR032710">
    <property type="entry name" value="NTF2-like_dom_sf"/>
</dbReference>
<evidence type="ECO:0000256" key="2">
    <source>
        <dbReference type="SAM" id="SignalP"/>
    </source>
</evidence>
<evidence type="ECO:0008006" key="5">
    <source>
        <dbReference type="Google" id="ProtNLM"/>
    </source>
</evidence>
<name>A0ABU2NCI4_9PSEU</name>
<evidence type="ECO:0000256" key="1">
    <source>
        <dbReference type="SAM" id="MobiDB-lite"/>
    </source>
</evidence>
<dbReference type="RefSeq" id="WP_311557543.1">
    <property type="nucleotide sequence ID" value="NZ_JAVREJ010000012.1"/>
</dbReference>